<dbReference type="InterPro" id="IPR016185">
    <property type="entry name" value="PreATP-grasp_dom_sf"/>
</dbReference>
<dbReference type="PROSITE" id="PS00844">
    <property type="entry name" value="DALA_DALA_LIGASE_2"/>
    <property type="match status" value="1"/>
</dbReference>
<keyword evidence="5 13" id="KW-0963">Cytoplasm</keyword>
<keyword evidence="7 16" id="KW-0547">Nucleotide-binding</keyword>
<accession>A0A517QT46</accession>
<dbReference type="PANTHER" id="PTHR23132">
    <property type="entry name" value="D-ALANINE--D-ALANINE LIGASE"/>
    <property type="match status" value="1"/>
</dbReference>
<name>A0A517QT46_9PLAN</name>
<reference evidence="18 19" key="1">
    <citation type="submission" date="2019-02" db="EMBL/GenBank/DDBJ databases">
        <title>Deep-cultivation of Planctomycetes and their phenomic and genomic characterization uncovers novel biology.</title>
        <authorList>
            <person name="Wiegand S."/>
            <person name="Jogler M."/>
            <person name="Boedeker C."/>
            <person name="Pinto D."/>
            <person name="Vollmers J."/>
            <person name="Rivas-Marin E."/>
            <person name="Kohn T."/>
            <person name="Peeters S.H."/>
            <person name="Heuer A."/>
            <person name="Rast P."/>
            <person name="Oberbeckmann S."/>
            <person name="Bunk B."/>
            <person name="Jeske O."/>
            <person name="Meyerdierks A."/>
            <person name="Storesund J.E."/>
            <person name="Kallscheuer N."/>
            <person name="Luecker S."/>
            <person name="Lage O.M."/>
            <person name="Pohl T."/>
            <person name="Merkel B.J."/>
            <person name="Hornburger P."/>
            <person name="Mueller R.-W."/>
            <person name="Bruemmer F."/>
            <person name="Labrenz M."/>
            <person name="Spormann A.M."/>
            <person name="Op den Camp H."/>
            <person name="Overmann J."/>
            <person name="Amann R."/>
            <person name="Jetten M.S.M."/>
            <person name="Mascher T."/>
            <person name="Medema M.H."/>
            <person name="Devos D.P."/>
            <person name="Kaster A.-K."/>
            <person name="Ovreas L."/>
            <person name="Rohde M."/>
            <person name="Galperin M.Y."/>
            <person name="Jogler C."/>
        </authorList>
    </citation>
    <scope>NUCLEOTIDE SEQUENCE [LARGE SCALE GENOMIC DNA]</scope>
    <source>
        <strain evidence="18 19">Mal48</strain>
    </source>
</reference>
<dbReference type="SUPFAM" id="SSF52440">
    <property type="entry name" value="PreATP-grasp domain"/>
    <property type="match status" value="1"/>
</dbReference>
<evidence type="ECO:0000313" key="19">
    <source>
        <dbReference type="Proteomes" id="UP000315724"/>
    </source>
</evidence>
<feature type="binding site" evidence="15">
    <location>
        <position position="261"/>
    </location>
    <ligand>
        <name>Mg(2+)</name>
        <dbReference type="ChEBI" id="CHEBI:18420"/>
        <label>1</label>
    </ligand>
</feature>
<dbReference type="Gene3D" id="3.30.470.20">
    <property type="entry name" value="ATP-grasp fold, B domain"/>
    <property type="match status" value="1"/>
</dbReference>
<evidence type="ECO:0000256" key="14">
    <source>
        <dbReference type="PIRSR" id="PIRSR039102-1"/>
    </source>
</evidence>
<dbReference type="PROSITE" id="PS50975">
    <property type="entry name" value="ATP_GRASP"/>
    <property type="match status" value="1"/>
</dbReference>
<dbReference type="AlphaFoldDB" id="A0A517QT46"/>
<dbReference type="HAMAP" id="MF_00047">
    <property type="entry name" value="Dala_Dala_lig"/>
    <property type="match status" value="1"/>
</dbReference>
<dbReference type="Gene3D" id="3.40.50.20">
    <property type="match status" value="1"/>
</dbReference>
<evidence type="ECO:0000256" key="5">
    <source>
        <dbReference type="ARBA" id="ARBA00022490"/>
    </source>
</evidence>
<comment type="pathway">
    <text evidence="13">Cell wall biogenesis; peptidoglycan biosynthesis.</text>
</comment>
<comment type="cofactor">
    <cofactor evidence="1">
        <name>Mn(2+)</name>
        <dbReference type="ChEBI" id="CHEBI:29035"/>
    </cofactor>
</comment>
<dbReference type="GO" id="GO:0071555">
    <property type="term" value="P:cell wall organization"/>
    <property type="evidence" value="ECO:0007669"/>
    <property type="project" value="UniProtKB-KW"/>
</dbReference>
<dbReference type="InterPro" id="IPR000291">
    <property type="entry name" value="D-Ala_lig_Van_CS"/>
</dbReference>
<evidence type="ECO:0000256" key="1">
    <source>
        <dbReference type="ARBA" id="ARBA00001936"/>
    </source>
</evidence>
<dbReference type="Pfam" id="PF07478">
    <property type="entry name" value="Dala_Dala_lig_C"/>
    <property type="match status" value="1"/>
</dbReference>
<dbReference type="InterPro" id="IPR011761">
    <property type="entry name" value="ATP-grasp"/>
</dbReference>
<feature type="binding site" evidence="15">
    <location>
        <position position="274"/>
    </location>
    <ligand>
        <name>Mg(2+)</name>
        <dbReference type="ChEBI" id="CHEBI:18420"/>
        <label>2</label>
    </ligand>
</feature>
<dbReference type="PIRSF" id="PIRSF039102">
    <property type="entry name" value="Ddl/VanB"/>
    <property type="match status" value="1"/>
</dbReference>
<feature type="domain" description="ATP-grasp" evidence="17">
    <location>
        <begin position="109"/>
        <end position="307"/>
    </location>
</feature>
<evidence type="ECO:0000256" key="7">
    <source>
        <dbReference type="ARBA" id="ARBA00022741"/>
    </source>
</evidence>
<evidence type="ECO:0000256" key="13">
    <source>
        <dbReference type="HAMAP-Rule" id="MF_00047"/>
    </source>
</evidence>
<evidence type="ECO:0000256" key="3">
    <source>
        <dbReference type="ARBA" id="ARBA00010871"/>
    </source>
</evidence>
<evidence type="ECO:0000256" key="11">
    <source>
        <dbReference type="ARBA" id="ARBA00023316"/>
    </source>
</evidence>
<dbReference type="PANTHER" id="PTHR23132:SF23">
    <property type="entry name" value="D-ALANINE--D-ALANINE LIGASE B"/>
    <property type="match status" value="1"/>
</dbReference>
<comment type="catalytic activity">
    <reaction evidence="12 13">
        <text>2 D-alanine + ATP = D-alanyl-D-alanine + ADP + phosphate + H(+)</text>
        <dbReference type="Rhea" id="RHEA:11224"/>
        <dbReference type="ChEBI" id="CHEBI:15378"/>
        <dbReference type="ChEBI" id="CHEBI:30616"/>
        <dbReference type="ChEBI" id="CHEBI:43474"/>
        <dbReference type="ChEBI" id="CHEBI:57416"/>
        <dbReference type="ChEBI" id="CHEBI:57822"/>
        <dbReference type="ChEBI" id="CHEBI:456216"/>
        <dbReference type="EC" id="6.3.2.4"/>
    </reaction>
</comment>
<keyword evidence="11 13" id="KW-0961">Cell wall biogenesis/degradation</keyword>
<evidence type="ECO:0000256" key="12">
    <source>
        <dbReference type="ARBA" id="ARBA00047614"/>
    </source>
</evidence>
<keyword evidence="9 13" id="KW-0133">Cell shape</keyword>
<dbReference type="NCBIfam" id="NF002378">
    <property type="entry name" value="PRK01372.1"/>
    <property type="match status" value="1"/>
</dbReference>
<evidence type="ECO:0000259" key="17">
    <source>
        <dbReference type="PROSITE" id="PS50975"/>
    </source>
</evidence>
<keyword evidence="6 13" id="KW-0436">Ligase</keyword>
<evidence type="ECO:0000256" key="9">
    <source>
        <dbReference type="ARBA" id="ARBA00022960"/>
    </source>
</evidence>
<dbReference type="InterPro" id="IPR011095">
    <property type="entry name" value="Dala_Dala_lig_C"/>
</dbReference>
<dbReference type="GO" id="GO:0005524">
    <property type="term" value="F:ATP binding"/>
    <property type="evidence" value="ECO:0007669"/>
    <property type="project" value="UniProtKB-UniRule"/>
</dbReference>
<evidence type="ECO:0000256" key="6">
    <source>
        <dbReference type="ARBA" id="ARBA00022598"/>
    </source>
</evidence>
<evidence type="ECO:0000256" key="15">
    <source>
        <dbReference type="PIRSR" id="PIRSR039102-3"/>
    </source>
</evidence>
<keyword evidence="15" id="KW-0479">Metal-binding</keyword>
<evidence type="ECO:0000256" key="2">
    <source>
        <dbReference type="ARBA" id="ARBA00004496"/>
    </source>
</evidence>
<dbReference type="InterPro" id="IPR005905">
    <property type="entry name" value="D_ala_D_ala"/>
</dbReference>
<dbReference type="Gene3D" id="3.30.1490.20">
    <property type="entry name" value="ATP-grasp fold, A domain"/>
    <property type="match status" value="1"/>
</dbReference>
<dbReference type="GO" id="GO:0009252">
    <property type="term" value="P:peptidoglycan biosynthetic process"/>
    <property type="evidence" value="ECO:0007669"/>
    <property type="project" value="UniProtKB-UniRule"/>
</dbReference>
<dbReference type="NCBIfam" id="TIGR01205">
    <property type="entry name" value="D_ala_D_alaTIGR"/>
    <property type="match status" value="1"/>
</dbReference>
<dbReference type="Proteomes" id="UP000315724">
    <property type="component" value="Chromosome"/>
</dbReference>
<dbReference type="GO" id="GO:0046872">
    <property type="term" value="F:metal ion binding"/>
    <property type="evidence" value="ECO:0007669"/>
    <property type="project" value="UniProtKB-KW"/>
</dbReference>
<dbReference type="SMART" id="SM01209">
    <property type="entry name" value="GARS_A"/>
    <property type="match status" value="1"/>
</dbReference>
<dbReference type="RefSeq" id="WP_145203357.1">
    <property type="nucleotide sequence ID" value="NZ_CP036267.1"/>
</dbReference>
<feature type="active site" evidence="14">
    <location>
        <position position="23"/>
    </location>
</feature>
<comment type="cofactor">
    <cofactor evidence="15">
        <name>Mg(2+)</name>
        <dbReference type="ChEBI" id="CHEBI:18420"/>
    </cofactor>
    <cofactor evidence="15">
        <name>Mn(2+)</name>
        <dbReference type="ChEBI" id="CHEBI:29035"/>
    </cofactor>
    <text evidence="15">Binds 2 magnesium or manganese ions per subunit.</text>
</comment>
<evidence type="ECO:0000256" key="16">
    <source>
        <dbReference type="PROSITE-ProRule" id="PRU00409"/>
    </source>
</evidence>
<dbReference type="UniPathway" id="UPA00219"/>
<keyword evidence="8 16" id="KW-0067">ATP-binding</keyword>
<keyword evidence="15" id="KW-0464">Manganese</keyword>
<dbReference type="OrthoDB" id="9813261at2"/>
<organism evidence="18 19">
    <name type="scientific">Thalassoglobus polymorphus</name>
    <dbReference type="NCBI Taxonomy" id="2527994"/>
    <lineage>
        <taxon>Bacteria</taxon>
        <taxon>Pseudomonadati</taxon>
        <taxon>Planctomycetota</taxon>
        <taxon>Planctomycetia</taxon>
        <taxon>Planctomycetales</taxon>
        <taxon>Planctomycetaceae</taxon>
        <taxon>Thalassoglobus</taxon>
    </lineage>
</organism>
<keyword evidence="10 13" id="KW-0573">Peptidoglycan synthesis</keyword>
<feature type="binding site" evidence="15">
    <location>
        <position position="274"/>
    </location>
    <ligand>
        <name>Mg(2+)</name>
        <dbReference type="ChEBI" id="CHEBI:18420"/>
        <label>1</label>
    </ligand>
</feature>
<evidence type="ECO:0000256" key="4">
    <source>
        <dbReference type="ARBA" id="ARBA00012216"/>
    </source>
</evidence>
<evidence type="ECO:0000256" key="10">
    <source>
        <dbReference type="ARBA" id="ARBA00022984"/>
    </source>
</evidence>
<protein>
    <recommendedName>
        <fullName evidence="4 13">D-alanine--D-alanine ligase</fullName>
        <ecNumber evidence="4 13">6.3.2.4</ecNumber>
    </recommendedName>
    <alternativeName>
        <fullName evidence="13">D-Ala-D-Ala ligase</fullName>
    </alternativeName>
    <alternativeName>
        <fullName evidence="13">D-alanylalanine synthetase</fullName>
    </alternativeName>
</protein>
<proteinExistence type="inferred from homology"/>
<dbReference type="InterPro" id="IPR013815">
    <property type="entry name" value="ATP_grasp_subdomain_1"/>
</dbReference>
<gene>
    <name evidence="13 18" type="primary">ddl</name>
    <name evidence="18" type="ORF">Mal48_40870</name>
</gene>
<keyword evidence="19" id="KW-1185">Reference proteome</keyword>
<dbReference type="EMBL" id="CP036267">
    <property type="protein sequence ID" value="QDT34815.1"/>
    <property type="molecule type" value="Genomic_DNA"/>
</dbReference>
<feature type="active site" evidence="14">
    <location>
        <position position="154"/>
    </location>
</feature>
<keyword evidence="15" id="KW-0460">Magnesium</keyword>
<comment type="subcellular location">
    <subcellularLocation>
        <location evidence="2 13">Cytoplasm</location>
    </subcellularLocation>
</comment>
<comment type="function">
    <text evidence="13">Cell wall formation.</text>
</comment>
<evidence type="ECO:0000313" key="18">
    <source>
        <dbReference type="EMBL" id="QDT34815.1"/>
    </source>
</evidence>
<evidence type="ECO:0000256" key="8">
    <source>
        <dbReference type="ARBA" id="ARBA00022840"/>
    </source>
</evidence>
<dbReference type="GO" id="GO:0008360">
    <property type="term" value="P:regulation of cell shape"/>
    <property type="evidence" value="ECO:0007669"/>
    <property type="project" value="UniProtKB-KW"/>
</dbReference>
<dbReference type="SUPFAM" id="SSF56059">
    <property type="entry name" value="Glutathione synthetase ATP-binding domain-like"/>
    <property type="match status" value="1"/>
</dbReference>
<sequence>MRSQSLLKSTSEIFVLYGGNSPEREISLQSGTAVGRGLSEAGYNVSLVDTATTPLQAVDWKENSVAIIMLHGTYGEDGEVQEELDSLGVTYSGSDAQSSRRAFHKAIAKKTFEDHQLPTPAWRLLNSDASSNEVLTAAEQIGAPVVVKPEAQGSSLGVTILENLSEVWSAFEAARELDEKVLIERAILGEEWTVPVLDQIALPPIRIRSQRQFFDYSAKYLDNETEYHVLGSDDSAIARAVTDVSLSACLHLKTSGVCRVDLMVDAQGTPWLLEVNTIPGMTDHSLVPKAAAHLGWSMSDLCEQILFSAFANRQER</sequence>
<dbReference type="KEGG" id="tpol:Mal48_40870"/>
<comment type="similarity">
    <text evidence="3 13">Belongs to the D-alanine--D-alanine ligase family.</text>
</comment>
<feature type="binding site" evidence="15">
    <location>
        <position position="276"/>
    </location>
    <ligand>
        <name>Mg(2+)</name>
        <dbReference type="ChEBI" id="CHEBI:18420"/>
        <label>2</label>
    </ligand>
</feature>
<feature type="active site" evidence="14">
    <location>
        <position position="285"/>
    </location>
</feature>
<dbReference type="GO" id="GO:0008716">
    <property type="term" value="F:D-alanine-D-alanine ligase activity"/>
    <property type="evidence" value="ECO:0007669"/>
    <property type="project" value="UniProtKB-UniRule"/>
</dbReference>
<dbReference type="EC" id="6.3.2.4" evidence="4 13"/>
<dbReference type="GO" id="GO:0005737">
    <property type="term" value="C:cytoplasm"/>
    <property type="evidence" value="ECO:0007669"/>
    <property type="project" value="UniProtKB-SubCell"/>
</dbReference>